<dbReference type="InterPro" id="IPR032710">
    <property type="entry name" value="NTF2-like_dom_sf"/>
</dbReference>
<dbReference type="SUPFAM" id="SSF54427">
    <property type="entry name" value="NTF2-like"/>
    <property type="match status" value="1"/>
</dbReference>
<dbReference type="PANTHER" id="PTHR34123:SF3">
    <property type="entry name" value="SNOAL-LIKE DOMAIN-CONTAINING PROTEIN"/>
    <property type="match status" value="1"/>
</dbReference>
<dbReference type="AlphaFoldDB" id="A0A813H3H6"/>
<dbReference type="Proteomes" id="UP000654075">
    <property type="component" value="Unassembled WGS sequence"/>
</dbReference>
<feature type="non-terminal residue" evidence="1">
    <location>
        <position position="1"/>
    </location>
</feature>
<sequence>TKPFEWTFLWGGNETAGSPSVAKRVGLPVSEVAAILRRDLAEGKYILTGSLSEEVFDDACRFVDPNNAVEGLAQYRRALSLLFDPAESSLEVLDVHVSPDGMGVQADYVASGVIKLPWRPKILPWQGHIEYTLNKEGLVVSQVDTWNISRFDAIRQTFLLPPG</sequence>
<dbReference type="InterPro" id="IPR018790">
    <property type="entry name" value="DUF2358"/>
</dbReference>
<evidence type="ECO:0000313" key="2">
    <source>
        <dbReference type="Proteomes" id="UP000654075"/>
    </source>
</evidence>
<evidence type="ECO:0000313" key="1">
    <source>
        <dbReference type="EMBL" id="CAE8632266.1"/>
    </source>
</evidence>
<dbReference type="OMA" id="WNPHILP"/>
<keyword evidence="2" id="KW-1185">Reference proteome</keyword>
<name>A0A813H3H6_POLGL</name>
<organism evidence="1 2">
    <name type="scientific">Polarella glacialis</name>
    <name type="common">Dinoflagellate</name>
    <dbReference type="NCBI Taxonomy" id="89957"/>
    <lineage>
        <taxon>Eukaryota</taxon>
        <taxon>Sar</taxon>
        <taxon>Alveolata</taxon>
        <taxon>Dinophyceae</taxon>
        <taxon>Suessiales</taxon>
        <taxon>Suessiaceae</taxon>
        <taxon>Polarella</taxon>
    </lineage>
</organism>
<reference evidence="1" key="1">
    <citation type="submission" date="2021-02" db="EMBL/GenBank/DDBJ databases">
        <authorList>
            <person name="Dougan E. K."/>
            <person name="Rhodes N."/>
            <person name="Thang M."/>
            <person name="Chan C."/>
        </authorList>
    </citation>
    <scope>NUCLEOTIDE SEQUENCE</scope>
</reference>
<comment type="caution">
    <text evidence="1">The sequence shown here is derived from an EMBL/GenBank/DDBJ whole genome shotgun (WGS) entry which is preliminary data.</text>
</comment>
<protein>
    <submittedName>
        <fullName evidence="1">Uncharacterized protein</fullName>
    </submittedName>
</protein>
<gene>
    <name evidence="1" type="ORF">PGLA1383_LOCUS48248</name>
</gene>
<accession>A0A813H3H6</accession>
<dbReference type="OrthoDB" id="348976at2759"/>
<dbReference type="PANTHER" id="PTHR34123">
    <property type="entry name" value="OS04G0578200 PROTEIN"/>
    <property type="match status" value="1"/>
</dbReference>
<dbReference type="Pfam" id="PF10184">
    <property type="entry name" value="DUF2358"/>
    <property type="match status" value="1"/>
</dbReference>
<dbReference type="Gene3D" id="3.10.450.50">
    <property type="match status" value="1"/>
</dbReference>
<dbReference type="EMBL" id="CAJNNV010030359">
    <property type="protein sequence ID" value="CAE8632266.1"/>
    <property type="molecule type" value="Genomic_DNA"/>
</dbReference>
<proteinExistence type="predicted"/>